<dbReference type="EMBL" id="PEDL01000001">
    <property type="protein sequence ID" value="PHV71926.1"/>
    <property type="molecule type" value="Genomic_DNA"/>
</dbReference>
<keyword evidence="1" id="KW-0378">Hydrolase</keyword>
<comment type="caution">
    <text evidence="1">The sequence shown here is derived from an EMBL/GenBank/DDBJ whole genome shotgun (WGS) entry which is preliminary data.</text>
</comment>
<name>A0AC61DFF4_9FIRM</name>
<keyword evidence="2" id="KW-1185">Reference proteome</keyword>
<protein>
    <submittedName>
        <fullName evidence="1">MBL fold hydrolase</fullName>
    </submittedName>
</protein>
<accession>A0AC61DFF4</accession>
<sequence length="350" mass="38324">MRNKLITFLMTIVLLVGSCLGATTQSNLVSQEKKNVDIHFISTGNSDAILIKDNGKMMLVDGAENDDEKDLVAYLKEQNVKKLDYVVLTHPDADHCGALDSVIKNFEIGTVLIGNGSADTKTYKDFVNAAINKNIKPSVPLDAEFTLGEGKFKFYNQKSQSKDVNDRSLVMLYTFGEKKFLFNGDAGVEVEKVLPLKEIGKVDVLKVGHHGSKTSSSDTFIKSIEPKVAIICCGKDNKYGHPNKETLDTLSKYKAKVYRTDINGGIILKTDGKEIKINTTTAVDTNKNAMQQVTTITQNNTTTTDSTVYITKTGKKYHKDGCSSLSSSKIKSTVKDAKAKGLTPCDKCKP</sequence>
<proteinExistence type="predicted"/>
<organism evidence="1 2">
    <name type="scientific">Sporanaerobium hydrogeniformans</name>
    <dbReference type="NCBI Taxonomy" id="3072179"/>
    <lineage>
        <taxon>Bacteria</taxon>
        <taxon>Bacillati</taxon>
        <taxon>Bacillota</taxon>
        <taxon>Clostridia</taxon>
        <taxon>Lachnospirales</taxon>
        <taxon>Lachnospiraceae</taxon>
        <taxon>Sporanaerobium</taxon>
    </lineage>
</organism>
<evidence type="ECO:0000313" key="1">
    <source>
        <dbReference type="EMBL" id="PHV71926.1"/>
    </source>
</evidence>
<dbReference type="Proteomes" id="UP000224460">
    <property type="component" value="Unassembled WGS sequence"/>
</dbReference>
<reference evidence="1" key="1">
    <citation type="submission" date="2017-10" db="EMBL/GenBank/DDBJ databases">
        <title>Genome sequence of cellulolytic Lachnospiraceae bacterium XHS1971 isolated from hotspring sediment.</title>
        <authorList>
            <person name="Vasudevan G."/>
            <person name="Joshi A.J."/>
            <person name="Hivarkar S."/>
            <person name="Lanjekar V.B."/>
            <person name="Dhakephalkar P.K."/>
            <person name="Dagar S."/>
        </authorList>
    </citation>
    <scope>NUCLEOTIDE SEQUENCE</scope>
    <source>
        <strain evidence="1">XHS1971</strain>
    </source>
</reference>
<gene>
    <name evidence="1" type="ORF">CS063_00140</name>
</gene>
<evidence type="ECO:0000313" key="2">
    <source>
        <dbReference type="Proteomes" id="UP000224460"/>
    </source>
</evidence>